<organism evidence="1 2">
    <name type="scientific">Raineyella fluvialis</name>
    <dbReference type="NCBI Taxonomy" id="2662261"/>
    <lineage>
        <taxon>Bacteria</taxon>
        <taxon>Bacillati</taxon>
        <taxon>Actinomycetota</taxon>
        <taxon>Actinomycetes</taxon>
        <taxon>Propionibacteriales</taxon>
        <taxon>Propionibacteriaceae</taxon>
        <taxon>Raineyella</taxon>
    </lineage>
</organism>
<evidence type="ECO:0000313" key="2">
    <source>
        <dbReference type="Proteomes" id="UP000386847"/>
    </source>
</evidence>
<dbReference type="KEGG" id="rain:Rai3103_07735"/>
<name>A0A5Q2FER1_9ACTN</name>
<dbReference type="AlphaFoldDB" id="A0A5Q2FER1"/>
<keyword evidence="2" id="KW-1185">Reference proteome</keyword>
<gene>
    <name evidence="1" type="ORF">Rai3103_07735</name>
</gene>
<dbReference type="EMBL" id="CP045725">
    <property type="protein sequence ID" value="QGF23573.1"/>
    <property type="molecule type" value="Genomic_DNA"/>
</dbReference>
<sequence>MSHPQETPMTDRPVAVTLSGVRNRTHLVHIASYVRHLLATRRGEIVVRSLGTGGFLGRTTVSDADIASFLPEDPRLTVVTDPDPRALAPERGVDWVYLAVGAPGIKPWARMVAHQPQHRPRVVVVDEGLGTYGTWRTRRDAWVRQGGGRVWPTVRAAAVSTAVARLTDERWALYLREAGAWRVNELVADEFRRRVPAPDPRADRAVYLAQPWVAMGLWPAADYRAHLRTVGAAVTAAGLDFVIRPHPADPDDLYQDLPVAYGNGPAEMDPDVVSARVALGATSTALLNLAALYGTTAVRVRHPRIAHLDRELGPDQRSLLAQFVPMTVDAEQLGTLLGH</sequence>
<accession>A0A5Q2FER1</accession>
<dbReference type="Proteomes" id="UP000386847">
    <property type="component" value="Chromosome"/>
</dbReference>
<protein>
    <recommendedName>
        <fullName evidence="3">CDP-Glycerol:Poly(Glycerophosphate) glycerophosphotransferase</fullName>
    </recommendedName>
</protein>
<proteinExistence type="predicted"/>
<dbReference type="RefSeq" id="WP_153572104.1">
    <property type="nucleotide sequence ID" value="NZ_CP045725.1"/>
</dbReference>
<evidence type="ECO:0000313" key="1">
    <source>
        <dbReference type="EMBL" id="QGF23573.1"/>
    </source>
</evidence>
<reference evidence="1 2" key="1">
    <citation type="submission" date="2019-10" db="EMBL/GenBank/DDBJ databases">
        <title>Genomic analysis of Raineyella sp. CBA3103.</title>
        <authorList>
            <person name="Roh S.W."/>
        </authorList>
    </citation>
    <scope>NUCLEOTIDE SEQUENCE [LARGE SCALE GENOMIC DNA]</scope>
    <source>
        <strain evidence="1 2">CBA3103</strain>
    </source>
</reference>
<evidence type="ECO:0008006" key="3">
    <source>
        <dbReference type="Google" id="ProtNLM"/>
    </source>
</evidence>